<reference evidence="1 2" key="1">
    <citation type="submission" date="2019-03" db="EMBL/GenBank/DDBJ databases">
        <title>An improved genome assembly of the fluke Schistosoma japonicum.</title>
        <authorList>
            <person name="Hu W."/>
            <person name="Luo F."/>
            <person name="Yin M."/>
            <person name="Mo X."/>
            <person name="Sun C."/>
            <person name="Wu Q."/>
            <person name="Zhu B."/>
            <person name="Xiang M."/>
            <person name="Wang J."/>
            <person name="Wang Y."/>
            <person name="Zhang T."/>
            <person name="Xu B."/>
            <person name="Zheng H."/>
            <person name="Feng Z."/>
        </authorList>
    </citation>
    <scope>NUCLEOTIDE SEQUENCE [LARGE SCALE GENOMIC DNA]</scope>
    <source>
        <strain evidence="1">HuSjv2</strain>
        <tissue evidence="1">Worms</tissue>
    </source>
</reference>
<dbReference type="EMBL" id="SKCS01000138">
    <property type="protein sequence ID" value="TNN15962.1"/>
    <property type="molecule type" value="Genomic_DNA"/>
</dbReference>
<accession>A0A4Z2DHL0</accession>
<keyword evidence="2" id="KW-1185">Reference proteome</keyword>
<dbReference type="Proteomes" id="UP000311919">
    <property type="component" value="Unassembled WGS sequence"/>
</dbReference>
<gene>
    <name evidence="1" type="ORF">EWB00_000882</name>
</gene>
<sequence length="91" mass="10278">MLPLSYRLSLRRGLIFVSFILTPRALHSLSCHFAKCPLQTLPFPSANTESFCELINADMKFITPASPILHAPLNHDFSRESLVHMPDDIDI</sequence>
<dbReference type="AlphaFoldDB" id="A0A4Z2DHL0"/>
<evidence type="ECO:0000313" key="1">
    <source>
        <dbReference type="EMBL" id="TNN15962.1"/>
    </source>
</evidence>
<organism evidence="1 2">
    <name type="scientific">Schistosoma japonicum</name>
    <name type="common">Blood fluke</name>
    <dbReference type="NCBI Taxonomy" id="6182"/>
    <lineage>
        <taxon>Eukaryota</taxon>
        <taxon>Metazoa</taxon>
        <taxon>Spiralia</taxon>
        <taxon>Lophotrochozoa</taxon>
        <taxon>Platyhelminthes</taxon>
        <taxon>Trematoda</taxon>
        <taxon>Digenea</taxon>
        <taxon>Strigeidida</taxon>
        <taxon>Schistosomatoidea</taxon>
        <taxon>Schistosomatidae</taxon>
        <taxon>Schistosoma</taxon>
    </lineage>
</organism>
<proteinExistence type="predicted"/>
<name>A0A4Z2DHL0_SCHJA</name>
<protein>
    <submittedName>
        <fullName evidence="1">Uncharacterized protein</fullName>
    </submittedName>
</protein>
<evidence type="ECO:0000313" key="2">
    <source>
        <dbReference type="Proteomes" id="UP000311919"/>
    </source>
</evidence>
<comment type="caution">
    <text evidence="1">The sequence shown here is derived from an EMBL/GenBank/DDBJ whole genome shotgun (WGS) entry which is preliminary data.</text>
</comment>